<protein>
    <submittedName>
        <fullName evidence="1">Uncharacterized protein</fullName>
    </submittedName>
</protein>
<dbReference type="Proteomes" id="UP000018144">
    <property type="component" value="Unassembled WGS sequence"/>
</dbReference>
<name>U4LJ32_PYROM</name>
<gene>
    <name evidence="1" type="ORF">PCON_03683</name>
</gene>
<keyword evidence="2" id="KW-1185">Reference proteome</keyword>
<evidence type="ECO:0000313" key="1">
    <source>
        <dbReference type="EMBL" id="CCX16892.1"/>
    </source>
</evidence>
<evidence type="ECO:0000313" key="2">
    <source>
        <dbReference type="Proteomes" id="UP000018144"/>
    </source>
</evidence>
<dbReference type="AlphaFoldDB" id="U4LJ32"/>
<proteinExistence type="predicted"/>
<sequence length="42" mass="4972">MRPPSELHLERRMLRVLTRRDGLRFRKKCVSLPQTGPPQISD</sequence>
<organism evidence="1 2">
    <name type="scientific">Pyronema omphalodes (strain CBS 100304)</name>
    <name type="common">Pyronema confluens</name>
    <dbReference type="NCBI Taxonomy" id="1076935"/>
    <lineage>
        <taxon>Eukaryota</taxon>
        <taxon>Fungi</taxon>
        <taxon>Dikarya</taxon>
        <taxon>Ascomycota</taxon>
        <taxon>Pezizomycotina</taxon>
        <taxon>Pezizomycetes</taxon>
        <taxon>Pezizales</taxon>
        <taxon>Pyronemataceae</taxon>
        <taxon>Pyronema</taxon>
    </lineage>
</organism>
<dbReference type="EMBL" id="HF936535">
    <property type="protein sequence ID" value="CCX16892.1"/>
    <property type="molecule type" value="Genomic_DNA"/>
</dbReference>
<reference evidence="1 2" key="1">
    <citation type="journal article" date="2013" name="PLoS Genet.">
        <title>The genome and development-dependent transcriptomes of Pyronema confluens: a window into fungal evolution.</title>
        <authorList>
            <person name="Traeger S."/>
            <person name="Altegoer F."/>
            <person name="Freitag M."/>
            <person name="Gabaldon T."/>
            <person name="Kempken F."/>
            <person name="Kumar A."/>
            <person name="Marcet-Houben M."/>
            <person name="Poggeler S."/>
            <person name="Stajich J.E."/>
            <person name="Nowrousian M."/>
        </authorList>
    </citation>
    <scope>NUCLEOTIDE SEQUENCE [LARGE SCALE GENOMIC DNA]</scope>
    <source>
        <strain evidence="2">CBS 100304</strain>
        <tissue evidence="1">Vegetative mycelium</tissue>
    </source>
</reference>
<accession>U4LJ32</accession>